<reference evidence="1" key="1">
    <citation type="submission" date="2019-04" db="EMBL/GenBank/DDBJ databases">
        <title>Microbes associate with the intestines of laboratory mice.</title>
        <authorList>
            <person name="Navarre W."/>
            <person name="Wong E."/>
            <person name="Huang K."/>
            <person name="Tropini C."/>
            <person name="Ng K."/>
            <person name="Yu B."/>
        </authorList>
    </citation>
    <scope>NUCLEOTIDE SEQUENCE</scope>
    <source>
        <strain evidence="1">NM01_1-7b</strain>
    </source>
</reference>
<accession>A0AC61RQF9</accession>
<evidence type="ECO:0000313" key="2">
    <source>
        <dbReference type="Proteomes" id="UP000304953"/>
    </source>
</evidence>
<protein>
    <submittedName>
        <fullName evidence="1">Response regulator transcription factor</fullName>
    </submittedName>
</protein>
<organism evidence="1 2">
    <name type="scientific">Petralouisia muris</name>
    <dbReference type="NCBI Taxonomy" id="3032872"/>
    <lineage>
        <taxon>Bacteria</taxon>
        <taxon>Bacillati</taxon>
        <taxon>Bacillota</taxon>
        <taxon>Clostridia</taxon>
        <taxon>Lachnospirales</taxon>
        <taxon>Lachnospiraceae</taxon>
        <taxon>Petralouisia</taxon>
    </lineage>
</organism>
<comment type="caution">
    <text evidence="1">The sequence shown here is derived from an EMBL/GenBank/DDBJ whole genome shotgun (WGS) entry which is preliminary data.</text>
</comment>
<proteinExistence type="predicted"/>
<keyword evidence="2" id="KW-1185">Reference proteome</keyword>
<dbReference type="Proteomes" id="UP000304953">
    <property type="component" value="Unassembled WGS sequence"/>
</dbReference>
<sequence>MIYIAVCDDEERSLAVLKERVNALLKEYGIYAEVTGYSQSRLLQFDIEEGKYFDLVLSDIEMPYIDGMQLAEYIKKYLPEVLIIFITSHMKYAIDAYELSIFRYVPKNNMDSRFSHALLDAVKMIESRSNQVYCISTPTRMEKIPYRKILYIERDGKNSVINLTDGSATRVRKSLSAVLKELSSDDFVFIDRGNIVNIPYIMKIIDGCVELENGIRLFASHARLEQLKKKVSEFWGERI</sequence>
<gene>
    <name evidence="1" type="ORF">E5329_21930</name>
</gene>
<evidence type="ECO:0000313" key="1">
    <source>
        <dbReference type="EMBL" id="TGY91278.1"/>
    </source>
</evidence>
<dbReference type="EMBL" id="SRYA01000063">
    <property type="protein sequence ID" value="TGY91278.1"/>
    <property type="molecule type" value="Genomic_DNA"/>
</dbReference>
<name>A0AC61RQF9_9FIRM</name>